<comment type="caution">
    <text evidence="1">The sequence shown here is derived from an EMBL/GenBank/DDBJ whole genome shotgun (WGS) entry which is preliminary data.</text>
</comment>
<dbReference type="EMBL" id="REGN01009021">
    <property type="protein sequence ID" value="RNA02166.1"/>
    <property type="molecule type" value="Genomic_DNA"/>
</dbReference>
<sequence>MFGGFFMFLPISESRASLAELHMGSMIKLFLNDVSHLEAWYQDLLYYIPSYLTKFQIFN</sequence>
<dbReference type="AlphaFoldDB" id="A0A3M7PSR6"/>
<evidence type="ECO:0000313" key="1">
    <source>
        <dbReference type="EMBL" id="RNA02166.1"/>
    </source>
</evidence>
<reference evidence="1 2" key="1">
    <citation type="journal article" date="2018" name="Sci. Rep.">
        <title>Genomic signatures of local adaptation to the degree of environmental predictability in rotifers.</title>
        <authorList>
            <person name="Franch-Gras L."/>
            <person name="Hahn C."/>
            <person name="Garcia-Roger E.M."/>
            <person name="Carmona M.J."/>
            <person name="Serra M."/>
            <person name="Gomez A."/>
        </authorList>
    </citation>
    <scope>NUCLEOTIDE SEQUENCE [LARGE SCALE GENOMIC DNA]</scope>
    <source>
        <strain evidence="1">HYR1</strain>
    </source>
</reference>
<organism evidence="1 2">
    <name type="scientific">Brachionus plicatilis</name>
    <name type="common">Marine rotifer</name>
    <name type="synonym">Brachionus muelleri</name>
    <dbReference type="NCBI Taxonomy" id="10195"/>
    <lineage>
        <taxon>Eukaryota</taxon>
        <taxon>Metazoa</taxon>
        <taxon>Spiralia</taxon>
        <taxon>Gnathifera</taxon>
        <taxon>Rotifera</taxon>
        <taxon>Eurotatoria</taxon>
        <taxon>Monogononta</taxon>
        <taxon>Pseudotrocha</taxon>
        <taxon>Ploima</taxon>
        <taxon>Brachionidae</taxon>
        <taxon>Brachionus</taxon>
    </lineage>
</organism>
<evidence type="ECO:0000313" key="2">
    <source>
        <dbReference type="Proteomes" id="UP000276133"/>
    </source>
</evidence>
<name>A0A3M7PSR6_BRAPC</name>
<proteinExistence type="predicted"/>
<dbReference type="Proteomes" id="UP000276133">
    <property type="component" value="Unassembled WGS sequence"/>
</dbReference>
<protein>
    <submittedName>
        <fullName evidence="1">Uncharacterized protein</fullName>
    </submittedName>
</protein>
<keyword evidence="2" id="KW-1185">Reference proteome</keyword>
<gene>
    <name evidence="1" type="ORF">BpHYR1_041953</name>
</gene>
<accession>A0A3M7PSR6</accession>